<evidence type="ECO:0000256" key="4">
    <source>
        <dbReference type="ARBA" id="ARBA00023002"/>
    </source>
</evidence>
<dbReference type="GO" id="GO:0050661">
    <property type="term" value="F:NADP binding"/>
    <property type="evidence" value="ECO:0007669"/>
    <property type="project" value="TreeGrafter"/>
</dbReference>
<dbReference type="EC" id="1.1.1.169" evidence="2"/>
<dbReference type="InterPro" id="IPR013328">
    <property type="entry name" value="6PGD_dom2"/>
</dbReference>
<dbReference type="InterPro" id="IPR050838">
    <property type="entry name" value="Ketopantoate_reductase"/>
</dbReference>
<comment type="similarity">
    <text evidence="1">Belongs to the ketopantoate reductase family.</text>
</comment>
<evidence type="ECO:0000259" key="7">
    <source>
        <dbReference type="Pfam" id="PF08546"/>
    </source>
</evidence>
<keyword evidence="4" id="KW-0560">Oxidoreductase</keyword>
<sequence>MDRGIHVLGLGNLGKYVAYALRHGHRTDIVHPLPPVTLFFHKLSLLRHWESAGRSISYIPEFDTLPSEVKKHGRATGFRVELLSDAITGAQLGEIERHPDVTVGSDAPIKYLIVATKTIATTSAIAPIMHRLNKDSHIIFLQNGMGVTDEISEKLFPDPENRPTYWAAICSAGIYHRAPFTFVHAGTGPLSVGVVGARSQDPKLARLAMEGNTMVDQLLNAPLLDARLLSPEQILQAQVRKLVVNAIINPLTVIFGCKNGQLVEIAEASDMVGQLLQEAGPIARGMLPKADDLVKREFSDKTLTEVVWEVARKTANNTSSMLQDVRQGRPTEIDYINGYLVSYGKKLGLPTSYHADIHKRIKQLESEHANQSSQEV</sequence>
<evidence type="ECO:0000313" key="8">
    <source>
        <dbReference type="EMBL" id="KAK4246643.1"/>
    </source>
</evidence>
<dbReference type="Proteomes" id="UP001303647">
    <property type="component" value="Unassembled WGS sequence"/>
</dbReference>
<dbReference type="Pfam" id="PF02558">
    <property type="entry name" value="ApbA"/>
    <property type="match status" value="1"/>
</dbReference>
<dbReference type="InterPro" id="IPR013332">
    <property type="entry name" value="KPR_N"/>
</dbReference>
<evidence type="ECO:0000313" key="9">
    <source>
        <dbReference type="Proteomes" id="UP001303647"/>
    </source>
</evidence>
<dbReference type="SUPFAM" id="SSF51735">
    <property type="entry name" value="NAD(P)-binding Rossmann-fold domains"/>
    <property type="match status" value="1"/>
</dbReference>
<dbReference type="InterPro" id="IPR008927">
    <property type="entry name" value="6-PGluconate_DH-like_C_sf"/>
</dbReference>
<evidence type="ECO:0000256" key="3">
    <source>
        <dbReference type="ARBA" id="ARBA00022857"/>
    </source>
</evidence>
<evidence type="ECO:0000256" key="5">
    <source>
        <dbReference type="ARBA" id="ARBA00032024"/>
    </source>
</evidence>
<feature type="domain" description="Ketopantoate reductase C-terminal" evidence="7">
    <location>
        <begin position="234"/>
        <end position="365"/>
    </location>
</feature>
<gene>
    <name evidence="8" type="ORF">C7999DRAFT_41970</name>
</gene>
<feature type="domain" description="Ketopantoate reductase N-terminal" evidence="6">
    <location>
        <begin position="5"/>
        <end position="194"/>
    </location>
</feature>
<keyword evidence="9" id="KW-1185">Reference proteome</keyword>
<dbReference type="PANTHER" id="PTHR43765:SF2">
    <property type="entry name" value="2-DEHYDROPANTOATE 2-REDUCTASE"/>
    <property type="match status" value="1"/>
</dbReference>
<evidence type="ECO:0000256" key="2">
    <source>
        <dbReference type="ARBA" id="ARBA00013014"/>
    </source>
</evidence>
<dbReference type="Gene3D" id="1.10.1040.10">
    <property type="entry name" value="N-(1-d-carboxylethyl)-l-norvaline Dehydrogenase, domain 2"/>
    <property type="match status" value="1"/>
</dbReference>
<dbReference type="GO" id="GO:0005739">
    <property type="term" value="C:mitochondrion"/>
    <property type="evidence" value="ECO:0007669"/>
    <property type="project" value="TreeGrafter"/>
</dbReference>
<dbReference type="PANTHER" id="PTHR43765">
    <property type="entry name" value="2-DEHYDROPANTOATE 2-REDUCTASE-RELATED"/>
    <property type="match status" value="1"/>
</dbReference>
<evidence type="ECO:0000256" key="1">
    <source>
        <dbReference type="ARBA" id="ARBA00007870"/>
    </source>
</evidence>
<dbReference type="InterPro" id="IPR013752">
    <property type="entry name" value="KPA_reductase"/>
</dbReference>
<proteinExistence type="inferred from homology"/>
<dbReference type="AlphaFoldDB" id="A0AAN7CQX2"/>
<dbReference type="EMBL" id="MU857670">
    <property type="protein sequence ID" value="KAK4246643.1"/>
    <property type="molecule type" value="Genomic_DNA"/>
</dbReference>
<dbReference type="GO" id="GO:0008677">
    <property type="term" value="F:2-dehydropantoate 2-reductase activity"/>
    <property type="evidence" value="ECO:0007669"/>
    <property type="project" value="UniProtKB-EC"/>
</dbReference>
<dbReference type="Pfam" id="PF08546">
    <property type="entry name" value="ApbA_C"/>
    <property type="match status" value="1"/>
</dbReference>
<dbReference type="SUPFAM" id="SSF48179">
    <property type="entry name" value="6-phosphogluconate dehydrogenase C-terminal domain-like"/>
    <property type="match status" value="1"/>
</dbReference>
<reference evidence="8" key="1">
    <citation type="journal article" date="2023" name="Mol. Phylogenet. Evol.">
        <title>Genome-scale phylogeny and comparative genomics of the fungal order Sordariales.</title>
        <authorList>
            <person name="Hensen N."/>
            <person name="Bonometti L."/>
            <person name="Westerberg I."/>
            <person name="Brannstrom I.O."/>
            <person name="Guillou S."/>
            <person name="Cros-Aarteil S."/>
            <person name="Calhoun S."/>
            <person name="Haridas S."/>
            <person name="Kuo A."/>
            <person name="Mondo S."/>
            <person name="Pangilinan J."/>
            <person name="Riley R."/>
            <person name="LaButti K."/>
            <person name="Andreopoulos B."/>
            <person name="Lipzen A."/>
            <person name="Chen C."/>
            <person name="Yan M."/>
            <person name="Daum C."/>
            <person name="Ng V."/>
            <person name="Clum A."/>
            <person name="Steindorff A."/>
            <person name="Ohm R.A."/>
            <person name="Martin F."/>
            <person name="Silar P."/>
            <person name="Natvig D.O."/>
            <person name="Lalanne C."/>
            <person name="Gautier V."/>
            <person name="Ament-Velasquez S.L."/>
            <person name="Kruys A."/>
            <person name="Hutchinson M.I."/>
            <person name="Powell A.J."/>
            <person name="Barry K."/>
            <person name="Miller A.N."/>
            <person name="Grigoriev I.V."/>
            <person name="Debuchy R."/>
            <person name="Gladieux P."/>
            <person name="Hiltunen Thoren M."/>
            <person name="Johannesson H."/>
        </authorList>
    </citation>
    <scope>NUCLEOTIDE SEQUENCE</scope>
    <source>
        <strain evidence="8">CBS 359.72</strain>
    </source>
</reference>
<dbReference type="InterPro" id="IPR036291">
    <property type="entry name" value="NAD(P)-bd_dom_sf"/>
</dbReference>
<dbReference type="InterPro" id="IPR003710">
    <property type="entry name" value="ApbA"/>
</dbReference>
<organism evidence="8 9">
    <name type="scientific">Corynascus novoguineensis</name>
    <dbReference type="NCBI Taxonomy" id="1126955"/>
    <lineage>
        <taxon>Eukaryota</taxon>
        <taxon>Fungi</taxon>
        <taxon>Dikarya</taxon>
        <taxon>Ascomycota</taxon>
        <taxon>Pezizomycotina</taxon>
        <taxon>Sordariomycetes</taxon>
        <taxon>Sordariomycetidae</taxon>
        <taxon>Sordariales</taxon>
        <taxon>Chaetomiaceae</taxon>
        <taxon>Corynascus</taxon>
    </lineage>
</organism>
<comment type="caution">
    <text evidence="8">The sequence shown here is derived from an EMBL/GenBank/DDBJ whole genome shotgun (WGS) entry which is preliminary data.</text>
</comment>
<name>A0AAN7CQX2_9PEZI</name>
<evidence type="ECO:0000259" key="6">
    <source>
        <dbReference type="Pfam" id="PF02558"/>
    </source>
</evidence>
<accession>A0AAN7CQX2</accession>
<reference evidence="8" key="2">
    <citation type="submission" date="2023-05" db="EMBL/GenBank/DDBJ databases">
        <authorList>
            <consortium name="Lawrence Berkeley National Laboratory"/>
            <person name="Steindorff A."/>
            <person name="Hensen N."/>
            <person name="Bonometti L."/>
            <person name="Westerberg I."/>
            <person name="Brannstrom I.O."/>
            <person name="Guillou S."/>
            <person name="Cros-Aarteil S."/>
            <person name="Calhoun S."/>
            <person name="Haridas S."/>
            <person name="Kuo A."/>
            <person name="Mondo S."/>
            <person name="Pangilinan J."/>
            <person name="Riley R."/>
            <person name="Labutti K."/>
            <person name="Andreopoulos B."/>
            <person name="Lipzen A."/>
            <person name="Chen C."/>
            <person name="Yanf M."/>
            <person name="Daum C."/>
            <person name="Ng V."/>
            <person name="Clum A."/>
            <person name="Ohm R."/>
            <person name="Martin F."/>
            <person name="Silar P."/>
            <person name="Natvig D."/>
            <person name="Lalanne C."/>
            <person name="Gautier V."/>
            <person name="Ament-Velasquez S.L."/>
            <person name="Kruys A."/>
            <person name="Hutchinson M.I."/>
            <person name="Powell A.J."/>
            <person name="Barry K."/>
            <person name="Miller A.N."/>
            <person name="Grigoriev I.V."/>
            <person name="Debuchy R."/>
            <person name="Gladieux P."/>
            <person name="Thoren M.H."/>
            <person name="Johannesson H."/>
        </authorList>
    </citation>
    <scope>NUCLEOTIDE SEQUENCE</scope>
    <source>
        <strain evidence="8">CBS 359.72</strain>
    </source>
</reference>
<keyword evidence="3" id="KW-0521">NADP</keyword>
<dbReference type="Gene3D" id="3.40.50.720">
    <property type="entry name" value="NAD(P)-binding Rossmann-like Domain"/>
    <property type="match status" value="1"/>
</dbReference>
<dbReference type="NCBIfam" id="TIGR00745">
    <property type="entry name" value="apbA_panE"/>
    <property type="match status" value="1"/>
</dbReference>
<dbReference type="GO" id="GO:0015940">
    <property type="term" value="P:pantothenate biosynthetic process"/>
    <property type="evidence" value="ECO:0007669"/>
    <property type="project" value="InterPro"/>
</dbReference>
<protein>
    <recommendedName>
        <fullName evidence="2">2-dehydropantoate 2-reductase</fullName>
        <ecNumber evidence="2">1.1.1.169</ecNumber>
    </recommendedName>
    <alternativeName>
        <fullName evidence="5">Ketopantoate reductase</fullName>
    </alternativeName>
</protein>